<dbReference type="EMBL" id="JBHLTC010000022">
    <property type="protein sequence ID" value="MFC0626144.1"/>
    <property type="molecule type" value="Genomic_DNA"/>
</dbReference>
<name>A0ABV6QND1_9ACTN</name>
<proteinExistence type="predicted"/>
<dbReference type="RefSeq" id="WP_380049296.1">
    <property type="nucleotide sequence ID" value="NZ_JBHLTC010000022.1"/>
</dbReference>
<protein>
    <recommendedName>
        <fullName evidence="3">Helix-turn-helix domain-containing protein</fullName>
    </recommendedName>
</protein>
<evidence type="ECO:0000313" key="1">
    <source>
        <dbReference type="EMBL" id="MFC0626144.1"/>
    </source>
</evidence>
<evidence type="ECO:0008006" key="3">
    <source>
        <dbReference type="Google" id="ProtNLM"/>
    </source>
</evidence>
<dbReference type="Proteomes" id="UP001589890">
    <property type="component" value="Unassembled WGS sequence"/>
</dbReference>
<comment type="caution">
    <text evidence="1">The sequence shown here is derived from an EMBL/GenBank/DDBJ whole genome shotgun (WGS) entry which is preliminary data.</text>
</comment>
<evidence type="ECO:0000313" key="2">
    <source>
        <dbReference type="Proteomes" id="UP001589890"/>
    </source>
</evidence>
<keyword evidence="2" id="KW-1185">Reference proteome</keyword>
<organism evidence="1 2">
    <name type="scientific">Kribbella deserti</name>
    <dbReference type="NCBI Taxonomy" id="1926257"/>
    <lineage>
        <taxon>Bacteria</taxon>
        <taxon>Bacillati</taxon>
        <taxon>Actinomycetota</taxon>
        <taxon>Actinomycetes</taxon>
        <taxon>Propionibacteriales</taxon>
        <taxon>Kribbellaceae</taxon>
        <taxon>Kribbella</taxon>
    </lineage>
</organism>
<sequence>MTPDDPRHGQHRGYYAHKVAGQEPCEPCRDAFNKHRRRRGKLRTRGIPSRLPIGERIYSRLVAARKRGMTHQDIADALDVSISCAWRYCEEGPTQVVSYTNWKKLAGFRPHAVLTPVGMIRRIQALHHMGYGCTAIAAEANCHRESLQEALRGREHASTRLRAAIAAVYDRLWDIPCSDDPRFTTRAKNRAVQLGWAPAMAWDDDTIDDPTARPQGMERTIRRPRHLVDESAVLLAVGGDRTVKLSTADRYEVVRRLRADHWSDRRIEAHTGIRADRYTHRPSAQAAA</sequence>
<accession>A0ABV6QND1</accession>
<gene>
    <name evidence="1" type="ORF">ACFFGN_18850</name>
</gene>
<reference evidence="1 2" key="1">
    <citation type="submission" date="2024-09" db="EMBL/GenBank/DDBJ databases">
        <authorList>
            <person name="Sun Q."/>
            <person name="Mori K."/>
        </authorList>
    </citation>
    <scope>NUCLEOTIDE SEQUENCE [LARGE SCALE GENOMIC DNA]</scope>
    <source>
        <strain evidence="1 2">CGMCC 1.15906</strain>
    </source>
</reference>